<dbReference type="Proteomes" id="UP000184447">
    <property type="component" value="Unassembled WGS sequence"/>
</dbReference>
<feature type="disulfide bond" description="Redox-active" evidence="10">
    <location>
        <begin position="30"/>
        <end position="33"/>
    </location>
</feature>
<keyword evidence="3" id="KW-0813">Transport</keyword>
<dbReference type="GO" id="GO:0045454">
    <property type="term" value="P:cell redox homeostasis"/>
    <property type="evidence" value="ECO:0007669"/>
    <property type="project" value="TreeGrafter"/>
</dbReference>
<dbReference type="CDD" id="cd02947">
    <property type="entry name" value="TRX_family"/>
    <property type="match status" value="1"/>
</dbReference>
<keyword evidence="5 10" id="KW-1015">Disulfide bond</keyword>
<reference evidence="12 13" key="1">
    <citation type="submission" date="2016-11" db="EMBL/GenBank/DDBJ databases">
        <authorList>
            <person name="Jaros S."/>
            <person name="Januszkiewicz K."/>
            <person name="Wedrychowicz H."/>
        </authorList>
    </citation>
    <scope>NUCLEOTIDE SEQUENCE [LARGE SCALE GENOMIC DNA]</scope>
    <source>
        <strain evidence="12 13">DSM 8605</strain>
    </source>
</reference>
<evidence type="ECO:0000256" key="4">
    <source>
        <dbReference type="ARBA" id="ARBA00022982"/>
    </source>
</evidence>
<dbReference type="InterPro" id="IPR005746">
    <property type="entry name" value="Thioredoxin"/>
</dbReference>
<keyword evidence="4" id="KW-0249">Electron transport</keyword>
<accession>A0A1M5TSR7</accession>
<dbReference type="GO" id="GO:0005829">
    <property type="term" value="C:cytosol"/>
    <property type="evidence" value="ECO:0007669"/>
    <property type="project" value="TreeGrafter"/>
</dbReference>
<feature type="domain" description="Thioredoxin" evidence="11">
    <location>
        <begin position="1"/>
        <end position="105"/>
    </location>
</feature>
<dbReference type="AlphaFoldDB" id="A0A1M5TSR7"/>
<feature type="site" description="Deprotonates C-terminal active site Cys" evidence="9">
    <location>
        <position position="24"/>
    </location>
</feature>
<evidence type="ECO:0000256" key="5">
    <source>
        <dbReference type="ARBA" id="ARBA00023157"/>
    </source>
</evidence>
<evidence type="ECO:0000313" key="13">
    <source>
        <dbReference type="Proteomes" id="UP000184447"/>
    </source>
</evidence>
<dbReference type="PROSITE" id="PS51352">
    <property type="entry name" value="THIOREDOXIN_2"/>
    <property type="match status" value="1"/>
</dbReference>
<dbReference type="PROSITE" id="PS00194">
    <property type="entry name" value="THIOREDOXIN_1"/>
    <property type="match status" value="1"/>
</dbReference>
<organism evidence="12 13">
    <name type="scientific">Clostridium grantii DSM 8605</name>
    <dbReference type="NCBI Taxonomy" id="1121316"/>
    <lineage>
        <taxon>Bacteria</taxon>
        <taxon>Bacillati</taxon>
        <taxon>Bacillota</taxon>
        <taxon>Clostridia</taxon>
        <taxon>Eubacteriales</taxon>
        <taxon>Clostridiaceae</taxon>
        <taxon>Clostridium</taxon>
    </lineage>
</organism>
<feature type="active site" description="Nucleophile" evidence="9">
    <location>
        <position position="30"/>
    </location>
</feature>
<feature type="active site" description="Nucleophile" evidence="9">
    <location>
        <position position="33"/>
    </location>
</feature>
<evidence type="ECO:0000256" key="6">
    <source>
        <dbReference type="ARBA" id="ARBA00023284"/>
    </source>
</evidence>
<dbReference type="PANTHER" id="PTHR45663">
    <property type="entry name" value="GEO12009P1"/>
    <property type="match status" value="1"/>
</dbReference>
<feature type="site" description="Contributes to redox potential value" evidence="9">
    <location>
        <position position="32"/>
    </location>
</feature>
<dbReference type="PIRSF" id="PIRSF000077">
    <property type="entry name" value="Thioredoxin"/>
    <property type="match status" value="1"/>
</dbReference>
<evidence type="ECO:0000256" key="7">
    <source>
        <dbReference type="NCBIfam" id="TIGR01068"/>
    </source>
</evidence>
<dbReference type="EMBL" id="FQXM01000006">
    <property type="protein sequence ID" value="SHH53827.1"/>
    <property type="molecule type" value="Genomic_DNA"/>
</dbReference>
<protein>
    <recommendedName>
        <fullName evidence="2 7">Thioredoxin</fullName>
    </recommendedName>
</protein>
<evidence type="ECO:0000259" key="11">
    <source>
        <dbReference type="PROSITE" id="PS51352"/>
    </source>
</evidence>
<dbReference type="PRINTS" id="PR00421">
    <property type="entry name" value="THIOREDOXIN"/>
</dbReference>
<evidence type="ECO:0000313" key="12">
    <source>
        <dbReference type="EMBL" id="SHH53827.1"/>
    </source>
</evidence>
<evidence type="ECO:0000256" key="10">
    <source>
        <dbReference type="PIRSR" id="PIRSR000077-4"/>
    </source>
</evidence>
<dbReference type="PANTHER" id="PTHR45663:SF11">
    <property type="entry name" value="GEO12009P1"/>
    <property type="match status" value="1"/>
</dbReference>
<evidence type="ECO:0000256" key="9">
    <source>
        <dbReference type="PIRSR" id="PIRSR000077-1"/>
    </source>
</evidence>
<dbReference type="SUPFAM" id="SSF52833">
    <property type="entry name" value="Thioredoxin-like"/>
    <property type="match status" value="1"/>
</dbReference>
<dbReference type="OrthoDB" id="9790390at2"/>
<sequence length="105" mass="11596">MVRELISKNFGEDVINSSTPVVVDFWAPWCGPCKMLGPVIEEVSEELAGKAEFFKLNVDDNGDIAQQYKVSSIPTVIVFKGGEVVDKMVGFRPKADIIKLVSKHI</sequence>
<keyword evidence="6 10" id="KW-0676">Redox-active center</keyword>
<keyword evidence="13" id="KW-1185">Reference proteome</keyword>
<evidence type="ECO:0000256" key="2">
    <source>
        <dbReference type="ARBA" id="ARBA00020570"/>
    </source>
</evidence>
<dbReference type="STRING" id="1121316.SAMN02745207_01476"/>
<dbReference type="Gene3D" id="3.40.30.10">
    <property type="entry name" value="Glutaredoxin"/>
    <property type="match status" value="1"/>
</dbReference>
<evidence type="ECO:0000256" key="3">
    <source>
        <dbReference type="ARBA" id="ARBA00022448"/>
    </source>
</evidence>
<dbReference type="InterPro" id="IPR017937">
    <property type="entry name" value="Thioredoxin_CS"/>
</dbReference>
<dbReference type="RefSeq" id="WP_073337781.1">
    <property type="nucleotide sequence ID" value="NZ_FQXM01000006.1"/>
</dbReference>
<feature type="site" description="Contributes to redox potential value" evidence="9">
    <location>
        <position position="31"/>
    </location>
</feature>
<comment type="similarity">
    <text evidence="1 8">Belongs to the thioredoxin family.</text>
</comment>
<gene>
    <name evidence="12" type="ORF">SAMN02745207_01476</name>
</gene>
<name>A0A1M5TSR7_9CLOT</name>
<proteinExistence type="inferred from homology"/>
<dbReference type="GO" id="GO:0015035">
    <property type="term" value="F:protein-disulfide reductase activity"/>
    <property type="evidence" value="ECO:0007669"/>
    <property type="project" value="UniProtKB-UniRule"/>
</dbReference>
<evidence type="ECO:0000256" key="8">
    <source>
        <dbReference type="PIRNR" id="PIRNR000077"/>
    </source>
</evidence>
<dbReference type="InterPro" id="IPR013766">
    <property type="entry name" value="Thioredoxin_domain"/>
</dbReference>
<dbReference type="Pfam" id="PF00085">
    <property type="entry name" value="Thioredoxin"/>
    <property type="match status" value="1"/>
</dbReference>
<dbReference type="InterPro" id="IPR036249">
    <property type="entry name" value="Thioredoxin-like_sf"/>
</dbReference>
<dbReference type="NCBIfam" id="TIGR01068">
    <property type="entry name" value="thioredoxin"/>
    <property type="match status" value="1"/>
</dbReference>
<evidence type="ECO:0000256" key="1">
    <source>
        <dbReference type="ARBA" id="ARBA00008987"/>
    </source>
</evidence>
<dbReference type="FunFam" id="3.40.30.10:FF:000001">
    <property type="entry name" value="Thioredoxin"/>
    <property type="match status" value="1"/>
</dbReference>